<gene>
    <name evidence="2" type="ORF">MCSF7_02131</name>
</gene>
<dbReference type="NCBIfam" id="TIGR03725">
    <property type="entry name" value="T6A_YeaZ"/>
    <property type="match status" value="1"/>
</dbReference>
<evidence type="ECO:0000313" key="3">
    <source>
        <dbReference type="Proteomes" id="UP000004978"/>
    </source>
</evidence>
<dbReference type="AlphaFoldDB" id="F9UKL3"/>
<reference evidence="2 3" key="1">
    <citation type="journal article" date="2013" name="Genome Announc.">
        <title>Genome Sequence of Mycoplasma columbinum Strain SF7.</title>
        <authorList>
            <person name="Guo Z."/>
            <person name="Xu X."/>
            <person name="Zheng Q."/>
            <person name="Li T."/>
            <person name="Kuang S."/>
            <person name="Zhang Z."/>
            <person name="Chen Y."/>
            <person name="Lu X."/>
            <person name="Zhou R."/>
            <person name="Bi D."/>
            <person name="Jin H."/>
        </authorList>
    </citation>
    <scope>NUCLEOTIDE SEQUENCE [LARGE SCALE GENOMIC DNA]</scope>
    <source>
        <strain evidence="2 3">SF7</strain>
    </source>
</reference>
<keyword evidence="3" id="KW-1185">Reference proteome</keyword>
<dbReference type="InterPro" id="IPR000905">
    <property type="entry name" value="Gcp-like_dom"/>
</dbReference>
<feature type="domain" description="Gcp-like" evidence="1">
    <location>
        <begin position="41"/>
        <end position="122"/>
    </location>
</feature>
<name>F9UKL3_9BACT</name>
<proteinExistence type="predicted"/>
<comment type="caution">
    <text evidence="2">The sequence shown here is derived from an EMBL/GenBank/DDBJ whole genome shotgun (WGS) entry which is preliminary data.</text>
</comment>
<evidence type="ECO:0000259" key="1">
    <source>
        <dbReference type="Pfam" id="PF00814"/>
    </source>
</evidence>
<dbReference type="Gene3D" id="3.30.420.40">
    <property type="match status" value="1"/>
</dbReference>
<dbReference type="Proteomes" id="UP000004978">
    <property type="component" value="Unassembled WGS sequence"/>
</dbReference>
<dbReference type="InterPro" id="IPR043129">
    <property type="entry name" value="ATPase_NBD"/>
</dbReference>
<dbReference type="Pfam" id="PF00814">
    <property type="entry name" value="TsaD"/>
    <property type="match status" value="1"/>
</dbReference>
<evidence type="ECO:0000313" key="2">
    <source>
        <dbReference type="EMBL" id="EGV00218.1"/>
    </source>
</evidence>
<dbReference type="RefSeq" id="WP_006608831.1">
    <property type="nucleotide sequence ID" value="NZ_AFXA01000011.1"/>
</dbReference>
<accession>F9UKL3</accession>
<organism evidence="2 3">
    <name type="scientific">Mycoplasmopsis columbina SF7</name>
    <dbReference type="NCBI Taxonomy" id="1037410"/>
    <lineage>
        <taxon>Bacteria</taxon>
        <taxon>Bacillati</taxon>
        <taxon>Mycoplasmatota</taxon>
        <taxon>Mycoplasmoidales</taxon>
        <taxon>Metamycoplasmataceae</taxon>
        <taxon>Mycoplasmopsis</taxon>
    </lineage>
</organism>
<dbReference type="SUPFAM" id="SSF53067">
    <property type="entry name" value="Actin-like ATPase domain"/>
    <property type="match status" value="1"/>
</dbReference>
<dbReference type="EMBL" id="AFXA01000011">
    <property type="protein sequence ID" value="EGV00218.1"/>
    <property type="molecule type" value="Genomic_DNA"/>
</dbReference>
<dbReference type="STRING" id="1037410.MCSF7_02131"/>
<dbReference type="InterPro" id="IPR022496">
    <property type="entry name" value="T6A_TsaB"/>
</dbReference>
<dbReference type="GO" id="GO:0002949">
    <property type="term" value="P:tRNA threonylcarbamoyladenosine modification"/>
    <property type="evidence" value="ECO:0007669"/>
    <property type="project" value="InterPro"/>
</dbReference>
<protein>
    <recommendedName>
        <fullName evidence="1">Gcp-like domain-containing protein</fullName>
    </recommendedName>
</protein>
<dbReference type="eggNOG" id="COG1214">
    <property type="taxonomic scope" value="Bacteria"/>
</dbReference>
<sequence>MKLYLDTANDDFSLAIFDNNFKKIDSSIYENYQKKVNLTVQEIEKILNKNQIDVSEINEYYLNIGPGSFTGSRVGLVYLRTIAEIEKKPIFTISTMQLLQKQNPNVETFYISAAGNKFYEYKISDNFDENKINLVLNEKNDCVCLKVKHDLFFNNFVDYLPLFKKYNYNELINIKPLYVKMPQIGNKK</sequence>